<dbReference type="Pfam" id="PF17674">
    <property type="entry name" value="HHH_9"/>
    <property type="match status" value="1"/>
</dbReference>
<dbReference type="InterPro" id="IPR010994">
    <property type="entry name" value="RuvA_2-like"/>
</dbReference>
<dbReference type="Pfam" id="PF14633">
    <property type="entry name" value="SH2_2"/>
    <property type="match status" value="1"/>
</dbReference>
<evidence type="ECO:0000313" key="5">
    <source>
        <dbReference type="Proteomes" id="UP000187203"/>
    </source>
</evidence>
<protein>
    <submittedName>
        <fullName evidence="4">Nucleic acid-binding protein</fullName>
    </submittedName>
</protein>
<comment type="caution">
    <text evidence="4">The sequence shown here is derived from an EMBL/GenBank/DDBJ whole genome shotgun (WGS) entry which is preliminary data.</text>
</comment>
<evidence type="ECO:0000256" key="2">
    <source>
        <dbReference type="SAM" id="MobiDB-lite"/>
    </source>
</evidence>
<dbReference type="SUPFAM" id="SSF47781">
    <property type="entry name" value="RuvA domain 2-like"/>
    <property type="match status" value="1"/>
</dbReference>
<dbReference type="PANTHER" id="PTHR10145:SF6">
    <property type="entry name" value="TRANSCRIPTION ELONGATION FACTOR SPT6"/>
    <property type="match status" value="1"/>
</dbReference>
<comment type="similarity">
    <text evidence="1">Belongs to the SPT6 family.</text>
</comment>
<dbReference type="FunFam" id="3.30.505.10:FF:000050">
    <property type="entry name" value="Transcription elongation factor spt6"/>
    <property type="match status" value="1"/>
</dbReference>
<dbReference type="GO" id="GO:0034728">
    <property type="term" value="P:nucleosome organization"/>
    <property type="evidence" value="ECO:0007669"/>
    <property type="project" value="TreeGrafter"/>
</dbReference>
<dbReference type="OrthoDB" id="995477at2759"/>
<dbReference type="Gene3D" id="2.40.50.140">
    <property type="entry name" value="Nucleic acid-binding proteins"/>
    <property type="match status" value="1"/>
</dbReference>
<feature type="region of interest" description="Disordered" evidence="2">
    <location>
        <begin position="507"/>
        <end position="570"/>
    </location>
</feature>
<dbReference type="GO" id="GO:0003676">
    <property type="term" value="F:nucleic acid binding"/>
    <property type="evidence" value="ECO:0007669"/>
    <property type="project" value="InterPro"/>
</dbReference>
<dbReference type="Proteomes" id="UP000187203">
    <property type="component" value="Unassembled WGS sequence"/>
</dbReference>
<evidence type="ECO:0000256" key="1">
    <source>
        <dbReference type="ARBA" id="ARBA00009253"/>
    </source>
</evidence>
<dbReference type="Gene3D" id="3.30.505.10">
    <property type="entry name" value="SH2 domain"/>
    <property type="match status" value="2"/>
</dbReference>
<gene>
    <name evidence="4" type="ORF">COLO4_04288</name>
</gene>
<dbReference type="GO" id="GO:0008023">
    <property type="term" value="C:transcription elongation factor complex"/>
    <property type="evidence" value="ECO:0007669"/>
    <property type="project" value="TreeGrafter"/>
</dbReference>
<dbReference type="AlphaFoldDB" id="A0A1R3KUM6"/>
<organism evidence="4 5">
    <name type="scientific">Corchorus olitorius</name>
    <dbReference type="NCBI Taxonomy" id="93759"/>
    <lineage>
        <taxon>Eukaryota</taxon>
        <taxon>Viridiplantae</taxon>
        <taxon>Streptophyta</taxon>
        <taxon>Embryophyta</taxon>
        <taxon>Tracheophyta</taxon>
        <taxon>Spermatophyta</taxon>
        <taxon>Magnoliopsida</taxon>
        <taxon>eudicotyledons</taxon>
        <taxon>Gunneridae</taxon>
        <taxon>Pentapetalae</taxon>
        <taxon>rosids</taxon>
        <taxon>malvids</taxon>
        <taxon>Malvales</taxon>
        <taxon>Malvaceae</taxon>
        <taxon>Grewioideae</taxon>
        <taxon>Apeibeae</taxon>
        <taxon>Corchorus</taxon>
    </lineage>
</organism>
<dbReference type="InterPro" id="IPR037027">
    <property type="entry name" value="YqgF/RNaseH-like_dom_sf"/>
</dbReference>
<name>A0A1R3KUM6_9ROSI</name>
<dbReference type="GO" id="GO:0042393">
    <property type="term" value="F:histone binding"/>
    <property type="evidence" value="ECO:0007669"/>
    <property type="project" value="TreeGrafter"/>
</dbReference>
<dbReference type="CDD" id="cd09928">
    <property type="entry name" value="SH2_Cterm_SPT6_like"/>
    <property type="match status" value="1"/>
</dbReference>
<dbReference type="InterPro" id="IPR003029">
    <property type="entry name" value="S1_domain"/>
</dbReference>
<proteinExistence type="inferred from homology"/>
<dbReference type="InterPro" id="IPR017072">
    <property type="entry name" value="TF_Spt6"/>
</dbReference>
<dbReference type="InterPro" id="IPR036860">
    <property type="entry name" value="SH2_dom_sf"/>
</dbReference>
<dbReference type="EMBL" id="AWUE01011303">
    <property type="protein sequence ID" value="OMP10766.1"/>
    <property type="molecule type" value="Genomic_DNA"/>
</dbReference>
<dbReference type="SUPFAM" id="SSF53098">
    <property type="entry name" value="Ribonuclease H-like"/>
    <property type="match status" value="1"/>
</dbReference>
<dbReference type="GO" id="GO:0031491">
    <property type="term" value="F:nucleosome binding"/>
    <property type="evidence" value="ECO:0007669"/>
    <property type="project" value="TreeGrafter"/>
</dbReference>
<dbReference type="STRING" id="93759.A0A1R3KUM6"/>
<dbReference type="Pfam" id="PF21710">
    <property type="entry name" value="Spt6_S1"/>
    <property type="match status" value="1"/>
</dbReference>
<keyword evidence="5" id="KW-1185">Reference proteome</keyword>
<dbReference type="InterPro" id="IPR035420">
    <property type="entry name" value="Spt6_SH2"/>
</dbReference>
<dbReference type="GO" id="GO:0140673">
    <property type="term" value="P:transcription elongation-coupled chromatin remodeling"/>
    <property type="evidence" value="ECO:0007669"/>
    <property type="project" value="InterPro"/>
</dbReference>
<dbReference type="PANTHER" id="PTHR10145">
    <property type="entry name" value="TRANSCRIPTION ELONGATION FACTOR SPT6"/>
    <property type="match status" value="1"/>
</dbReference>
<feature type="domain" description="S1 motif" evidence="3">
    <location>
        <begin position="196"/>
        <end position="269"/>
    </location>
</feature>
<dbReference type="PROSITE" id="PS50126">
    <property type="entry name" value="S1"/>
    <property type="match status" value="1"/>
</dbReference>
<dbReference type="SMART" id="SM00316">
    <property type="entry name" value="S1"/>
    <property type="match status" value="1"/>
</dbReference>
<dbReference type="InterPro" id="IPR012337">
    <property type="entry name" value="RNaseH-like_sf"/>
</dbReference>
<dbReference type="Gene3D" id="3.30.420.140">
    <property type="entry name" value="YqgF/RNase H-like domain"/>
    <property type="match status" value="1"/>
</dbReference>
<dbReference type="SUPFAM" id="SSF50249">
    <property type="entry name" value="Nucleic acid-binding proteins"/>
    <property type="match status" value="1"/>
</dbReference>
<reference evidence="5" key="1">
    <citation type="submission" date="2013-09" db="EMBL/GenBank/DDBJ databases">
        <title>Corchorus olitorius genome sequencing.</title>
        <authorList>
            <person name="Alam M."/>
            <person name="Haque M.S."/>
            <person name="Islam M.S."/>
            <person name="Emdad E.M."/>
            <person name="Islam M.M."/>
            <person name="Ahmed B."/>
            <person name="Halim A."/>
            <person name="Hossen Q.M.M."/>
            <person name="Hossain M.Z."/>
            <person name="Ahmed R."/>
            <person name="Khan M.M."/>
            <person name="Islam R."/>
            <person name="Rashid M.M."/>
            <person name="Khan S.A."/>
            <person name="Rahman M.S."/>
            <person name="Alam M."/>
            <person name="Yahiya A.S."/>
            <person name="Khan M.S."/>
            <person name="Azam M.S."/>
            <person name="Haque T."/>
            <person name="Lashkar M.Z.H."/>
            <person name="Akhand A.I."/>
            <person name="Morshed G."/>
            <person name="Roy S."/>
            <person name="Uddin K.S."/>
            <person name="Rabeya T."/>
            <person name="Hossain A.S."/>
            <person name="Chowdhury A."/>
            <person name="Snigdha A.R."/>
            <person name="Mortoza M.S."/>
            <person name="Matin S.A."/>
            <person name="Hoque S.M.E."/>
            <person name="Islam M.K."/>
            <person name="Roy D.K."/>
            <person name="Haider R."/>
            <person name="Moosa M.M."/>
            <person name="Elias S.M."/>
            <person name="Hasan A.M."/>
            <person name="Jahan S."/>
            <person name="Shafiuddin M."/>
            <person name="Mahmood N."/>
            <person name="Shommy N.S."/>
        </authorList>
    </citation>
    <scope>NUCLEOTIDE SEQUENCE [LARGE SCALE GENOMIC DNA]</scope>
    <source>
        <strain evidence="5">cv. O-4</strain>
    </source>
</reference>
<evidence type="ECO:0000313" key="4">
    <source>
        <dbReference type="EMBL" id="OMP10766.1"/>
    </source>
</evidence>
<sequence length="570" mass="64095">MSCCWGPGKPPTTFVMLDSSGELLDVLEAGSFLLRSQTIDHQQRKKNDQQCILKFMKNHQPHVIVIGAGNASCVQLKDDVKEISSDQLPGQPDGTRIHPESYEFAERLAKAVCKDVAEEPIEYVKKEPQVLSAFDINDYSDDYEIEEGENKRETFYHIKVELLHGFLDPRKPCKVPSLDEEFTMICGKNGTALAEGRVIQAIVRRVLSKRAFCVLDSGLTGIIRKEDFSNEVHEVDGFSLEDKLCEGDKVSCKIKQIDKSRCQVLLTCKESEMKGSSLKVIHEVDPYYHEGGSILLKKAKITSMDDKLGKKHFKPRIISHPCFTNMTTDEVMEVFDELYVNKDIIEGGKDRQDITSLLHLGKSLKIGDETFGDLDEVMERYVVPLVKHLKEMLGFRKFKRGSKAEVDEALKAEKSEHPMRVVYCFGVSYEHPDTFILSYIRSINLHHEYVGLLPNGLRFRKQTFVKIEHLEAFFHKNIDGLQHKSLTLGNPTTTSFSGAYIEGGWQDQLNSSKDGSASRGRNDYDRDGDGLKKHPSGLPRPPNGLGRGSSSDATNFGSCSEDLPGAWARV</sequence>
<dbReference type="InterPro" id="IPR041692">
    <property type="entry name" value="HHH_9"/>
</dbReference>
<dbReference type="InterPro" id="IPR012340">
    <property type="entry name" value="NA-bd_OB-fold"/>
</dbReference>
<evidence type="ECO:0000259" key="3">
    <source>
        <dbReference type="PROSITE" id="PS50126"/>
    </source>
</evidence>
<dbReference type="InterPro" id="IPR035018">
    <property type="entry name" value="Spt6_SH2_C"/>
</dbReference>
<feature type="compositionally biased region" description="Basic and acidic residues" evidence="2">
    <location>
        <begin position="520"/>
        <end position="532"/>
    </location>
</feature>
<accession>A0A1R3KUM6</accession>
<dbReference type="InterPro" id="IPR049540">
    <property type="entry name" value="Spt6-like_S1"/>
</dbReference>